<accession>A0A1H1P1M9</accession>
<dbReference type="Gene3D" id="3.10.129.10">
    <property type="entry name" value="Hotdog Thioesterase"/>
    <property type="match status" value="1"/>
</dbReference>
<dbReference type="Pfam" id="PF01796">
    <property type="entry name" value="OB_ChsH2_C"/>
    <property type="match status" value="1"/>
</dbReference>
<dbReference type="EMBL" id="LT629751">
    <property type="protein sequence ID" value="SDS05093.1"/>
    <property type="molecule type" value="Genomic_DNA"/>
</dbReference>
<evidence type="ECO:0008006" key="6">
    <source>
        <dbReference type="Google" id="ProtNLM"/>
    </source>
</evidence>
<dbReference type="AlphaFoldDB" id="A0A1H1P1M9"/>
<evidence type="ECO:0000313" key="5">
    <source>
        <dbReference type="Proteomes" id="UP000243359"/>
    </source>
</evidence>
<protein>
    <recommendedName>
        <fullName evidence="6">DNA-binding protein</fullName>
    </recommendedName>
</protein>
<dbReference type="InterPro" id="IPR039569">
    <property type="entry name" value="FAS1-like_DH_region"/>
</dbReference>
<dbReference type="Gene3D" id="6.10.30.10">
    <property type="match status" value="1"/>
</dbReference>
<dbReference type="InterPro" id="IPR002878">
    <property type="entry name" value="ChsH2_C"/>
</dbReference>
<dbReference type="PANTHER" id="PTHR34075">
    <property type="entry name" value="BLR3430 PROTEIN"/>
    <property type="match status" value="1"/>
</dbReference>
<dbReference type="SUPFAM" id="SSF54637">
    <property type="entry name" value="Thioesterase/thiol ester dehydrase-isomerase"/>
    <property type="match status" value="1"/>
</dbReference>
<feature type="domain" description="ChsH2 C-terminal OB-fold" evidence="1">
    <location>
        <begin position="267"/>
        <end position="329"/>
    </location>
</feature>
<evidence type="ECO:0000259" key="2">
    <source>
        <dbReference type="Pfam" id="PF12172"/>
    </source>
</evidence>
<dbReference type="OrthoDB" id="3182121at2"/>
<sequence length="345" mass="38056">MTEAGAPAVRRGALNSEENILAEQEFMPAVRAMVGREYGRVYAWDEVNAPMIRQWCEVMGIDNPLYVDADYAATSEHGGIVAPPAMLQAWCLEGLHMNNYAPGSTDENPYEVLKLLEANGFASVVAVNSDLSFDRYVKLGEKLYYTTRLDAVGDEKTTALGTGYFVTLVMSFFSEKPEGDEQVGQLLFRVFKFRPANPVKAAAEGDGAAAVPKFKRPKPGISDDTRFFWEGCAEGKLLIQRCTACNTLRHPPAPVCAKCHSFDWDSVQSSGKGTIYSFVVMHYPEVPPFDYPNPIGLIELEEGVRLTAGLVGVKRDELAIGQAVQVEFHTFDDELILPLFRPVAQ</sequence>
<dbReference type="InterPro" id="IPR022002">
    <property type="entry name" value="ChsH2_Znr"/>
</dbReference>
<feature type="domain" description="ChsH2 rubredoxin-like zinc ribbon" evidence="2">
    <location>
        <begin position="229"/>
        <end position="264"/>
    </location>
</feature>
<evidence type="ECO:0000259" key="1">
    <source>
        <dbReference type="Pfam" id="PF01796"/>
    </source>
</evidence>
<evidence type="ECO:0000259" key="3">
    <source>
        <dbReference type="Pfam" id="PF13452"/>
    </source>
</evidence>
<feature type="domain" description="FAS1-like dehydratase" evidence="3">
    <location>
        <begin position="32"/>
        <end position="167"/>
    </location>
</feature>
<evidence type="ECO:0000313" key="4">
    <source>
        <dbReference type="EMBL" id="SDS05093.1"/>
    </source>
</evidence>
<dbReference type="STRING" id="1392877.SAMN05216221_0954"/>
<proteinExistence type="predicted"/>
<organism evidence="4 5">
    <name type="scientific">Pseudomonas oryzae</name>
    <dbReference type="NCBI Taxonomy" id="1392877"/>
    <lineage>
        <taxon>Bacteria</taxon>
        <taxon>Pseudomonadati</taxon>
        <taxon>Pseudomonadota</taxon>
        <taxon>Gammaproteobacteria</taxon>
        <taxon>Pseudomonadales</taxon>
        <taxon>Pseudomonadaceae</taxon>
        <taxon>Pseudomonas</taxon>
    </lineage>
</organism>
<dbReference type="InterPro" id="IPR052513">
    <property type="entry name" value="Thioester_dehydratase-like"/>
</dbReference>
<dbReference type="PANTHER" id="PTHR34075:SF5">
    <property type="entry name" value="BLR3430 PROTEIN"/>
    <property type="match status" value="1"/>
</dbReference>
<reference evidence="5" key="1">
    <citation type="submission" date="2016-10" db="EMBL/GenBank/DDBJ databases">
        <authorList>
            <person name="Varghese N."/>
            <person name="Submissions S."/>
        </authorList>
    </citation>
    <scope>NUCLEOTIDE SEQUENCE [LARGE SCALE GENOMIC DNA]</scope>
    <source>
        <strain evidence="5">KCTC 32247</strain>
    </source>
</reference>
<keyword evidence="5" id="KW-1185">Reference proteome</keyword>
<gene>
    <name evidence="4" type="ORF">SAMN05216221_0954</name>
</gene>
<name>A0A1H1P1M9_9PSED</name>
<dbReference type="InterPro" id="IPR029069">
    <property type="entry name" value="HotDog_dom_sf"/>
</dbReference>
<dbReference type="Pfam" id="PF13452">
    <property type="entry name" value="FAS1_DH_region"/>
    <property type="match status" value="1"/>
</dbReference>
<dbReference type="InterPro" id="IPR012340">
    <property type="entry name" value="NA-bd_OB-fold"/>
</dbReference>
<dbReference type="SUPFAM" id="SSF50249">
    <property type="entry name" value="Nucleic acid-binding proteins"/>
    <property type="match status" value="1"/>
</dbReference>
<dbReference type="Pfam" id="PF12172">
    <property type="entry name" value="zf-ChsH2"/>
    <property type="match status" value="1"/>
</dbReference>
<dbReference type="Proteomes" id="UP000243359">
    <property type="component" value="Chromosome I"/>
</dbReference>